<feature type="region of interest" description="Disordered" evidence="15">
    <location>
        <begin position="868"/>
        <end position="898"/>
    </location>
</feature>
<feature type="signal peptide" evidence="17">
    <location>
        <begin position="1"/>
        <end position="23"/>
    </location>
</feature>
<evidence type="ECO:0000256" key="10">
    <source>
        <dbReference type="ARBA" id="ARBA00023180"/>
    </source>
</evidence>
<keyword evidence="4 16" id="KW-0812">Transmembrane</keyword>
<comment type="subcellular location">
    <subcellularLocation>
        <location evidence="1">Membrane</location>
        <topology evidence="1">Multi-pass membrane protein</topology>
    </subcellularLocation>
    <subcellularLocation>
        <location evidence="14">Postsynaptic cell membrane</location>
    </subcellularLocation>
</comment>
<proteinExistence type="inferred from homology"/>
<keyword evidence="21" id="KW-1185">Reference proteome</keyword>
<evidence type="ECO:0000256" key="6">
    <source>
        <dbReference type="ARBA" id="ARBA00023018"/>
    </source>
</evidence>
<evidence type="ECO:0008006" key="22">
    <source>
        <dbReference type="Google" id="ProtNLM"/>
    </source>
</evidence>
<dbReference type="GO" id="GO:0045211">
    <property type="term" value="C:postsynaptic membrane"/>
    <property type="evidence" value="ECO:0007669"/>
    <property type="project" value="UniProtKB-SubCell"/>
</dbReference>
<keyword evidence="9" id="KW-0675">Receptor</keyword>
<accession>A0A7M7KZ19</accession>
<keyword evidence="17" id="KW-0732">Signal</keyword>
<keyword evidence="3" id="KW-0813">Transport</keyword>
<keyword evidence="6" id="KW-0770">Synapse</keyword>
<keyword evidence="11" id="KW-0628">Postsynaptic cell membrane</keyword>
<evidence type="ECO:0000256" key="5">
    <source>
        <dbReference type="ARBA" id="ARBA00022989"/>
    </source>
</evidence>
<evidence type="ECO:0000256" key="16">
    <source>
        <dbReference type="SAM" id="Phobius"/>
    </source>
</evidence>
<dbReference type="Gene3D" id="1.10.287.70">
    <property type="match status" value="1"/>
</dbReference>
<feature type="compositionally biased region" description="Polar residues" evidence="15">
    <location>
        <begin position="882"/>
        <end position="891"/>
    </location>
</feature>
<dbReference type="RefSeq" id="XP_022672996.1">
    <property type="nucleotide sequence ID" value="XM_022817261.1"/>
</dbReference>
<sequence>MQLHWVLVGALGALAYSAHEVLAKEKLRIPIGTILLPNQEVYENILRYAVKNFDSSLFDTRLVAMRLSNADFVQINMKVCAMMREGVLAFVVAPDSAPALREMLTSYSSHFHIPLATSLASRSFSRSEYAISTQVSLADATASLLRRYRWSQVAYIFDDSASPDILEAIQNSGVKISIAKKVNNEAEASDAVLELSSLGRLKPEKIEKIVLNVNRPSLAKTVLSGMIREVKSFKNLNTQFILANPVSDDFWQYIRFRDAGSSLNVTAFRLVDSELPHVTRFHKQMMQLSSHRSLFHNQGTQSYLFLDAVTALLTGFDRVLKDNPRLLDRNLRHHPGSVYFNGTKGLDCMDQSRFFEYGDILAAFIKQIKIPQGQSGPVEFHDNGERVQPTITVIQGSHKGHVRLGTWTAKKGLMLADKPEALPQIKAPGAITPAKELSVGSVLNSPYLIQRQTDGEFSGFVPDFLEALSNVVPFAYKIQVVRQRDYGRRSENGTWSGLMAEVINKKVEIAVSDMALTAERQEAVECTQPFFVDDLAVVMGRTTPAGRPSLSFFFVRVFSWQLWACVAAILAVFIIFSYILNHLAQSRQRNSSEKNRLLCLVWFTLASVFARSQGPHVNSKAYRILLASWWLFLAVMTITYLSACIALLQAVLFGSGPDLFNKDKFCRDAANGAVDVGYMRHGAVEKMIKNQAETQLSFYAQLLNNSRIRIVSGIAEGMRHVGPNYAFLGLKSQVDSYIGRDCGIKSYTLIPQFAQYALVMPKMSPYRDMFNQGIEKLRESGVLADLKEKWIDSLVRCPREVEVLEVPAPIRYTALCGMFIIVLAGFILALLAGVIEFCWSAKRDSSKSEKPIQKVMWDKAHDSLKPFTQKDPALGNDEEMTLNPSQANGTPKQVRVMV</sequence>
<keyword evidence="10" id="KW-0325">Glycoprotein</keyword>
<evidence type="ECO:0000256" key="7">
    <source>
        <dbReference type="ARBA" id="ARBA00023065"/>
    </source>
</evidence>
<dbReference type="KEGG" id="vde:111255360"/>
<dbReference type="InterPro" id="IPR019594">
    <property type="entry name" value="Glu/Gly-bd"/>
</dbReference>
<dbReference type="Pfam" id="PF01094">
    <property type="entry name" value="ANF_receptor"/>
    <property type="match status" value="1"/>
</dbReference>
<feature type="transmembrane region" description="Helical" evidence="16">
    <location>
        <begin position="629"/>
        <end position="654"/>
    </location>
</feature>
<dbReference type="Gene3D" id="3.40.190.10">
    <property type="entry name" value="Periplasmic binding protein-like II"/>
    <property type="match status" value="4"/>
</dbReference>
<evidence type="ECO:0000256" key="12">
    <source>
        <dbReference type="ARBA" id="ARBA00023286"/>
    </source>
</evidence>
<organism evidence="20 21">
    <name type="scientific">Varroa destructor</name>
    <name type="common">Honeybee mite</name>
    <dbReference type="NCBI Taxonomy" id="109461"/>
    <lineage>
        <taxon>Eukaryota</taxon>
        <taxon>Metazoa</taxon>
        <taxon>Ecdysozoa</taxon>
        <taxon>Arthropoda</taxon>
        <taxon>Chelicerata</taxon>
        <taxon>Arachnida</taxon>
        <taxon>Acari</taxon>
        <taxon>Parasitiformes</taxon>
        <taxon>Mesostigmata</taxon>
        <taxon>Gamasina</taxon>
        <taxon>Dermanyssoidea</taxon>
        <taxon>Varroidae</taxon>
        <taxon>Varroa</taxon>
    </lineage>
</organism>
<dbReference type="SMART" id="SM00079">
    <property type="entry name" value="PBPe"/>
    <property type="match status" value="1"/>
</dbReference>
<dbReference type="InterPro" id="IPR015683">
    <property type="entry name" value="Ionotropic_Glu_rcpt"/>
</dbReference>
<evidence type="ECO:0000256" key="2">
    <source>
        <dbReference type="ARBA" id="ARBA00008685"/>
    </source>
</evidence>
<keyword evidence="13" id="KW-0407">Ion channel</keyword>
<evidence type="ECO:0000256" key="9">
    <source>
        <dbReference type="ARBA" id="ARBA00023170"/>
    </source>
</evidence>
<feature type="transmembrane region" description="Helical" evidence="16">
    <location>
        <begin position="812"/>
        <end position="835"/>
    </location>
</feature>
<evidence type="ECO:0000256" key="8">
    <source>
        <dbReference type="ARBA" id="ARBA00023136"/>
    </source>
</evidence>
<feature type="domain" description="Ionotropic glutamate receptor L-glutamate and glycine-binding" evidence="19">
    <location>
        <begin position="446"/>
        <end position="504"/>
    </location>
</feature>
<dbReference type="SUPFAM" id="SSF53822">
    <property type="entry name" value="Periplasmic binding protein-like I"/>
    <property type="match status" value="1"/>
</dbReference>
<dbReference type="SUPFAM" id="SSF53850">
    <property type="entry name" value="Periplasmic binding protein-like II"/>
    <property type="match status" value="1"/>
</dbReference>
<keyword evidence="12" id="KW-1071">Ligand-gated ion channel</keyword>
<name>A0A7M7KZ19_VARDE</name>
<keyword evidence="7" id="KW-0406">Ion transport</keyword>
<evidence type="ECO:0000256" key="13">
    <source>
        <dbReference type="ARBA" id="ARBA00023303"/>
    </source>
</evidence>
<dbReference type="SMART" id="SM00918">
    <property type="entry name" value="Lig_chan-Glu_bd"/>
    <property type="match status" value="1"/>
</dbReference>
<dbReference type="EnsemblMetazoa" id="XM_022817261">
    <property type="protein sequence ID" value="XP_022672996"/>
    <property type="gene ID" value="LOC111255360"/>
</dbReference>
<keyword evidence="5 16" id="KW-1133">Transmembrane helix</keyword>
<comment type="similarity">
    <text evidence="2">Belongs to the glutamate-gated ion channel (TC 1.A.10.1) family.</text>
</comment>
<feature type="transmembrane region" description="Helical" evidence="16">
    <location>
        <begin position="560"/>
        <end position="584"/>
    </location>
</feature>
<evidence type="ECO:0000256" key="11">
    <source>
        <dbReference type="ARBA" id="ARBA00023257"/>
    </source>
</evidence>
<evidence type="ECO:0000256" key="3">
    <source>
        <dbReference type="ARBA" id="ARBA00022448"/>
    </source>
</evidence>
<dbReference type="InterPro" id="IPR001320">
    <property type="entry name" value="Iontro_rcpt_C"/>
</dbReference>
<dbReference type="InterPro" id="IPR028082">
    <property type="entry name" value="Peripla_BP_I"/>
</dbReference>
<dbReference type="OrthoDB" id="6483324at2759"/>
<dbReference type="Gene3D" id="3.40.50.2300">
    <property type="match status" value="2"/>
</dbReference>
<dbReference type="InParanoid" id="A0A7M7KZ19"/>
<feature type="chain" id="PRO_5029670484" description="Glutamate receptor" evidence="17">
    <location>
        <begin position="24"/>
        <end position="898"/>
    </location>
</feature>
<feature type="domain" description="Ionotropic glutamate receptor C-terminal" evidence="18">
    <location>
        <begin position="436"/>
        <end position="793"/>
    </location>
</feature>
<reference evidence="20" key="1">
    <citation type="submission" date="2021-01" db="UniProtKB">
        <authorList>
            <consortium name="EnsemblMetazoa"/>
        </authorList>
    </citation>
    <scope>IDENTIFICATION</scope>
</reference>
<dbReference type="Pfam" id="PF10613">
    <property type="entry name" value="Lig_chan-Glu_bd"/>
    <property type="match status" value="1"/>
</dbReference>
<keyword evidence="8 16" id="KW-0472">Membrane</keyword>
<evidence type="ECO:0000256" key="14">
    <source>
        <dbReference type="ARBA" id="ARBA00034100"/>
    </source>
</evidence>
<evidence type="ECO:0000313" key="20">
    <source>
        <dbReference type="EnsemblMetazoa" id="XP_022672996"/>
    </source>
</evidence>
<dbReference type="Proteomes" id="UP000594260">
    <property type="component" value="Unplaced"/>
</dbReference>
<evidence type="ECO:0000256" key="15">
    <source>
        <dbReference type="SAM" id="MobiDB-lite"/>
    </source>
</evidence>
<evidence type="ECO:0000256" key="1">
    <source>
        <dbReference type="ARBA" id="ARBA00004141"/>
    </source>
</evidence>
<evidence type="ECO:0000313" key="21">
    <source>
        <dbReference type="Proteomes" id="UP000594260"/>
    </source>
</evidence>
<dbReference type="InterPro" id="IPR001828">
    <property type="entry name" value="ANF_lig-bd_rcpt"/>
</dbReference>
<evidence type="ECO:0000259" key="18">
    <source>
        <dbReference type="SMART" id="SM00079"/>
    </source>
</evidence>
<dbReference type="GeneID" id="111255360"/>
<evidence type="ECO:0000256" key="17">
    <source>
        <dbReference type="SAM" id="SignalP"/>
    </source>
</evidence>
<dbReference type="GO" id="GO:0015276">
    <property type="term" value="F:ligand-gated monoatomic ion channel activity"/>
    <property type="evidence" value="ECO:0007669"/>
    <property type="project" value="InterPro"/>
</dbReference>
<dbReference type="AlphaFoldDB" id="A0A7M7KZ19"/>
<evidence type="ECO:0000259" key="19">
    <source>
        <dbReference type="SMART" id="SM00918"/>
    </source>
</evidence>
<evidence type="ECO:0000256" key="4">
    <source>
        <dbReference type="ARBA" id="ARBA00022692"/>
    </source>
</evidence>
<protein>
    <recommendedName>
        <fullName evidence="22">Glutamate receptor</fullName>
    </recommendedName>
</protein>
<dbReference type="Pfam" id="PF00060">
    <property type="entry name" value="Lig_chan"/>
    <property type="match status" value="1"/>
</dbReference>
<dbReference type="PANTHER" id="PTHR18966">
    <property type="entry name" value="IONOTROPIC GLUTAMATE RECEPTOR"/>
    <property type="match status" value="1"/>
</dbReference>